<sequence length="358" mass="40333">MKKNILLLMLCVVSISALAQYRVEKVMEGLRVPWSISFINETKVLVTERNGKILIVDLENNTKQDLLKISDVAAQGQGGLLDIALSPYDRQTFYFTYSKKTSSGADTTLAIATFNENKVTQWNDLLVTVSNSDTSRHFGSRIVFIDKHVFFTVGDRGIRPNGQDLSTHAGSVLRLNIDGTVPHDNPFVKVKNARPEIWSFGHRNPQGLYFDQQTQDLWEIEHGPRGGDEINLIKKGANYGWAKTSYGKEYWGPLDVGESKEAEGVESPSKVYIPSIAPSGLLLYRGNRYPDFNGKLLTGALKLTHINVITMDENHSAVKEERILEDLQERIRDIKLSPDGWIYFTTDNGNIYRLQPNK</sequence>
<evidence type="ECO:0000256" key="1">
    <source>
        <dbReference type="SAM" id="SignalP"/>
    </source>
</evidence>
<keyword evidence="1" id="KW-0732">Signal</keyword>
<keyword evidence="4" id="KW-1185">Reference proteome</keyword>
<dbReference type="Proteomes" id="UP000503003">
    <property type="component" value="Chromosome 1"/>
</dbReference>
<evidence type="ECO:0000313" key="3">
    <source>
        <dbReference type="EMBL" id="QIH41556.1"/>
    </source>
</evidence>
<evidence type="ECO:0000259" key="2">
    <source>
        <dbReference type="Pfam" id="PF07995"/>
    </source>
</evidence>
<dbReference type="PANTHER" id="PTHR19328:SF75">
    <property type="entry name" value="ALDOSE SUGAR DEHYDROGENASE YLII"/>
    <property type="match status" value="1"/>
</dbReference>
<feature type="signal peptide" evidence="1">
    <location>
        <begin position="1"/>
        <end position="19"/>
    </location>
</feature>
<gene>
    <name evidence="3" type="ORF">G5S32_05955</name>
</gene>
<evidence type="ECO:0000313" key="4">
    <source>
        <dbReference type="Proteomes" id="UP000503003"/>
    </source>
</evidence>
<accession>A0A6G7CHP0</accession>
<proteinExistence type="predicted"/>
<reference evidence="3 4" key="1">
    <citation type="submission" date="2020-02" db="EMBL/GenBank/DDBJ databases">
        <title>A complete genome of a marine bacterium Vibrio sp. ZWAL4003 isolated from the mangrove sediment with the ability to degrade polysaccharides.</title>
        <authorList>
            <person name="Wu J."/>
            <person name="Qu W."/>
            <person name="Zeng R."/>
        </authorList>
    </citation>
    <scope>NUCLEOTIDE SEQUENCE [LARGE SCALE GENOMIC DNA]</scope>
    <source>
        <strain evidence="3 4">ZWAL4003</strain>
    </source>
</reference>
<dbReference type="SUPFAM" id="SSF50952">
    <property type="entry name" value="Soluble quinoprotein glucose dehydrogenase"/>
    <property type="match status" value="1"/>
</dbReference>
<dbReference type="PANTHER" id="PTHR19328">
    <property type="entry name" value="HEDGEHOG-INTERACTING PROTEIN"/>
    <property type="match status" value="1"/>
</dbReference>
<organism evidence="3 4">
    <name type="scientific">Vibrio ziniensis</name>
    <dbReference type="NCBI Taxonomy" id="2711221"/>
    <lineage>
        <taxon>Bacteria</taxon>
        <taxon>Pseudomonadati</taxon>
        <taxon>Pseudomonadota</taxon>
        <taxon>Gammaproteobacteria</taxon>
        <taxon>Vibrionales</taxon>
        <taxon>Vibrionaceae</taxon>
        <taxon>Vibrio</taxon>
    </lineage>
</organism>
<name>A0A6G7CHP0_9VIBR</name>
<dbReference type="EMBL" id="CP049331">
    <property type="protein sequence ID" value="QIH41556.1"/>
    <property type="molecule type" value="Genomic_DNA"/>
</dbReference>
<dbReference type="Gene3D" id="2.120.10.30">
    <property type="entry name" value="TolB, C-terminal domain"/>
    <property type="match status" value="1"/>
</dbReference>
<dbReference type="InterPro" id="IPR012938">
    <property type="entry name" value="Glc/Sorbosone_DH"/>
</dbReference>
<feature type="domain" description="Glucose/Sorbosone dehydrogenase" evidence="2">
    <location>
        <begin position="31"/>
        <end position="352"/>
    </location>
</feature>
<dbReference type="Pfam" id="PF07995">
    <property type="entry name" value="GSDH"/>
    <property type="match status" value="1"/>
</dbReference>
<dbReference type="AlphaFoldDB" id="A0A6G7CHP0"/>
<dbReference type="RefSeq" id="WP_165311150.1">
    <property type="nucleotide sequence ID" value="NZ_CP049331.1"/>
</dbReference>
<dbReference type="KEGG" id="vzi:G5S32_05955"/>
<protein>
    <submittedName>
        <fullName evidence="3">PQQ-dependent sugar dehydrogenase</fullName>
    </submittedName>
</protein>
<feature type="chain" id="PRO_5026133318" evidence="1">
    <location>
        <begin position="20"/>
        <end position="358"/>
    </location>
</feature>
<dbReference type="InterPro" id="IPR011041">
    <property type="entry name" value="Quinoprot_gluc/sorb_DH_b-prop"/>
</dbReference>
<dbReference type="InterPro" id="IPR011042">
    <property type="entry name" value="6-blade_b-propeller_TolB-like"/>
</dbReference>